<dbReference type="PANTHER" id="PTHR10061">
    <property type="entry name" value="S-FORMYLGLUTATHIONE HYDROLASE"/>
    <property type="match status" value="1"/>
</dbReference>
<evidence type="ECO:0000256" key="7">
    <source>
        <dbReference type="ARBA" id="ARBA00048461"/>
    </source>
</evidence>
<evidence type="ECO:0000256" key="5">
    <source>
        <dbReference type="ARBA" id="ARBA00022801"/>
    </source>
</evidence>
<dbReference type="KEGG" id="mgl:MGL_3381"/>
<comment type="similarity">
    <text evidence="1 9">Belongs to the esterase D family.</text>
</comment>
<organism evidence="10 11">
    <name type="scientific">Malassezia globosa (strain ATCC MYA-4612 / CBS 7966)</name>
    <name type="common">Dandruff-associated fungus</name>
    <dbReference type="NCBI Taxonomy" id="425265"/>
    <lineage>
        <taxon>Eukaryota</taxon>
        <taxon>Fungi</taxon>
        <taxon>Dikarya</taxon>
        <taxon>Basidiomycota</taxon>
        <taxon>Ustilaginomycotina</taxon>
        <taxon>Malasseziomycetes</taxon>
        <taxon>Malasseziales</taxon>
        <taxon>Malasseziaceae</taxon>
        <taxon>Malassezia</taxon>
    </lineage>
</organism>
<dbReference type="GeneID" id="5853653"/>
<dbReference type="OrthoDB" id="420518at2759"/>
<dbReference type="ESTHER" id="malgo-a8q902">
    <property type="family name" value="A85-EsteraseD-FGH"/>
</dbReference>
<feature type="active site" description="Charge relay system" evidence="8">
    <location>
        <position position="152"/>
    </location>
</feature>
<dbReference type="SUPFAM" id="SSF53474">
    <property type="entry name" value="alpha/beta-Hydrolases"/>
    <property type="match status" value="1"/>
</dbReference>
<comment type="catalytic activity">
    <reaction evidence="6">
        <text>a diacylglycerol + H2O = a monoacylglycerol + a fatty acid + H(+)</text>
        <dbReference type="Rhea" id="RHEA:32731"/>
        <dbReference type="ChEBI" id="CHEBI:15377"/>
        <dbReference type="ChEBI" id="CHEBI:15378"/>
        <dbReference type="ChEBI" id="CHEBI:17408"/>
        <dbReference type="ChEBI" id="CHEBI:18035"/>
        <dbReference type="ChEBI" id="CHEBI:28868"/>
    </reaction>
</comment>
<dbReference type="InterPro" id="IPR029058">
    <property type="entry name" value="AB_hydrolase_fold"/>
</dbReference>
<dbReference type="EC" id="3.1.2.12" evidence="2 9"/>
<dbReference type="Proteomes" id="UP000008837">
    <property type="component" value="Unassembled WGS sequence"/>
</dbReference>
<accession>A8Q902</accession>
<keyword evidence="11" id="KW-1185">Reference proteome</keyword>
<evidence type="ECO:0000313" key="11">
    <source>
        <dbReference type="Proteomes" id="UP000008837"/>
    </source>
</evidence>
<comment type="catalytic activity">
    <reaction evidence="7">
        <text>a monoacylglycerol + H2O = glycerol + a fatty acid + H(+)</text>
        <dbReference type="Rhea" id="RHEA:15245"/>
        <dbReference type="ChEBI" id="CHEBI:15377"/>
        <dbReference type="ChEBI" id="CHEBI:15378"/>
        <dbReference type="ChEBI" id="CHEBI:17408"/>
        <dbReference type="ChEBI" id="CHEBI:17754"/>
        <dbReference type="ChEBI" id="CHEBI:28868"/>
    </reaction>
</comment>
<keyword evidence="4 9" id="KW-0719">Serine esterase</keyword>
<sequence>MSLTIQSQNKVFEGVLTKYSFRSKVLGGLEAKMNVFLPESANAGHKVPVLYFLSGLTCTEDNAAQKGHFFEAAAKEQLAIVFPDTSPRGANIPGEEDSWDFGTGAGFYVNATKEPWNKYYNMYDHVLKEIPQLIASEQIPIDVSRASIFGHSMGGHGALVMYLREQAHFRSVSAFAPICHPTNCETGKKLFEGYLAGGIDDGKQYDAAVLLSKLESSRQVDVLVDCGLNDNFYKQKQLQPESLVEAGKKSGIDTARIQVRLHDGYDHSCTSIANKL</sequence>
<feature type="active site" description="Charge relay system" evidence="8">
    <location>
        <position position="230"/>
    </location>
</feature>
<dbReference type="VEuPathDB" id="FungiDB:MGL_3381"/>
<dbReference type="STRING" id="425265.A8Q902"/>
<comment type="function">
    <text evidence="9">Serine hydrolase involved in the detoxification of formaldehyde.</text>
</comment>
<evidence type="ECO:0000313" key="10">
    <source>
        <dbReference type="EMBL" id="EDP42132.1"/>
    </source>
</evidence>
<reference evidence="10 11" key="1">
    <citation type="journal article" date="2007" name="Proc. Natl. Acad. Sci. U.S.A.">
        <title>Dandruff-associated Malassezia genomes reveal convergent and divergent virulence traits shared with plant and human fungal pathogens.</title>
        <authorList>
            <person name="Xu J."/>
            <person name="Saunders C.W."/>
            <person name="Hu P."/>
            <person name="Grant R.A."/>
            <person name="Boekhout T."/>
            <person name="Kuramae E.E."/>
            <person name="Kronstad J.W."/>
            <person name="Deangelis Y.M."/>
            <person name="Reeder N.L."/>
            <person name="Johnstone K.R."/>
            <person name="Leland M."/>
            <person name="Fieno A.M."/>
            <person name="Begley W.M."/>
            <person name="Sun Y."/>
            <person name="Lacey M.P."/>
            <person name="Chaudhary T."/>
            <person name="Keough T."/>
            <person name="Chu L."/>
            <person name="Sears R."/>
            <person name="Yuan B."/>
            <person name="Dawson T.L.Jr."/>
        </authorList>
    </citation>
    <scope>NUCLEOTIDE SEQUENCE [LARGE SCALE GENOMIC DNA]</scope>
    <source>
        <strain evidence="11">ATCC MYA-4612 / CBS 7966</strain>
    </source>
</reference>
<dbReference type="InterPro" id="IPR014186">
    <property type="entry name" value="S-formylglutathione_hydrol"/>
</dbReference>
<dbReference type="Gene3D" id="3.40.50.1820">
    <property type="entry name" value="alpha/beta hydrolase"/>
    <property type="match status" value="1"/>
</dbReference>
<evidence type="ECO:0000256" key="8">
    <source>
        <dbReference type="PIRSR" id="PIRSR614186-1"/>
    </source>
</evidence>
<dbReference type="InParanoid" id="A8Q902"/>
<dbReference type="GO" id="GO:0005829">
    <property type="term" value="C:cytosol"/>
    <property type="evidence" value="ECO:0007669"/>
    <property type="project" value="TreeGrafter"/>
</dbReference>
<dbReference type="InterPro" id="IPR000801">
    <property type="entry name" value="Esterase-like"/>
</dbReference>
<evidence type="ECO:0000256" key="9">
    <source>
        <dbReference type="RuleBase" id="RU363068"/>
    </source>
</evidence>
<dbReference type="EMBL" id="AAYY01000013">
    <property type="protein sequence ID" value="EDP42132.1"/>
    <property type="molecule type" value="Genomic_DNA"/>
</dbReference>
<evidence type="ECO:0000256" key="6">
    <source>
        <dbReference type="ARBA" id="ARBA00047591"/>
    </source>
</evidence>
<dbReference type="NCBIfam" id="TIGR02821">
    <property type="entry name" value="fghA_ester_D"/>
    <property type="match status" value="1"/>
</dbReference>
<comment type="catalytic activity">
    <reaction evidence="9">
        <text>S-formylglutathione + H2O = formate + glutathione + H(+)</text>
        <dbReference type="Rhea" id="RHEA:14961"/>
        <dbReference type="ChEBI" id="CHEBI:15377"/>
        <dbReference type="ChEBI" id="CHEBI:15378"/>
        <dbReference type="ChEBI" id="CHEBI:15740"/>
        <dbReference type="ChEBI" id="CHEBI:57688"/>
        <dbReference type="ChEBI" id="CHEBI:57925"/>
        <dbReference type="EC" id="3.1.2.12"/>
    </reaction>
</comment>
<comment type="caution">
    <text evidence="10">The sequence shown here is derived from an EMBL/GenBank/DDBJ whole genome shotgun (WGS) entry which is preliminary data.</text>
</comment>
<gene>
    <name evidence="10" type="ORF">MGL_3381</name>
</gene>
<feature type="active site" description="Charge relay system" evidence="8">
    <location>
        <position position="267"/>
    </location>
</feature>
<name>A8Q902_MALGO</name>
<dbReference type="GO" id="GO:0018738">
    <property type="term" value="F:S-formylglutathione hydrolase activity"/>
    <property type="evidence" value="ECO:0007669"/>
    <property type="project" value="UniProtKB-EC"/>
</dbReference>
<keyword evidence="9" id="KW-0963">Cytoplasm</keyword>
<dbReference type="GO" id="GO:0046294">
    <property type="term" value="P:formaldehyde catabolic process"/>
    <property type="evidence" value="ECO:0007669"/>
    <property type="project" value="InterPro"/>
</dbReference>
<dbReference type="Pfam" id="PF00756">
    <property type="entry name" value="Esterase"/>
    <property type="match status" value="1"/>
</dbReference>
<evidence type="ECO:0000256" key="2">
    <source>
        <dbReference type="ARBA" id="ARBA00012479"/>
    </source>
</evidence>
<dbReference type="OMA" id="PSDCPWG"/>
<evidence type="ECO:0000256" key="1">
    <source>
        <dbReference type="ARBA" id="ARBA00005622"/>
    </source>
</evidence>
<comment type="subcellular location">
    <subcellularLocation>
        <location evidence="9">Cytoplasm</location>
    </subcellularLocation>
</comment>
<evidence type="ECO:0000256" key="4">
    <source>
        <dbReference type="ARBA" id="ARBA00022487"/>
    </source>
</evidence>
<proteinExistence type="inferred from homology"/>
<dbReference type="GO" id="GO:0047372">
    <property type="term" value="F:monoacylglycerol lipase activity"/>
    <property type="evidence" value="ECO:0007669"/>
    <property type="project" value="RHEA"/>
</dbReference>
<dbReference type="RefSeq" id="XP_001729346.1">
    <property type="nucleotide sequence ID" value="XM_001729294.1"/>
</dbReference>
<protein>
    <recommendedName>
        <fullName evidence="3 9">S-formylglutathione hydrolase</fullName>
        <ecNumber evidence="2 9">3.1.2.12</ecNumber>
    </recommendedName>
</protein>
<dbReference type="GO" id="GO:0120516">
    <property type="term" value="F:diacylglycerol lipase activity"/>
    <property type="evidence" value="ECO:0007669"/>
    <property type="project" value="RHEA"/>
</dbReference>
<dbReference type="PANTHER" id="PTHR10061:SF0">
    <property type="entry name" value="S-FORMYLGLUTATHIONE HYDROLASE"/>
    <property type="match status" value="1"/>
</dbReference>
<dbReference type="AlphaFoldDB" id="A8Q902"/>
<keyword evidence="5 9" id="KW-0378">Hydrolase</keyword>
<evidence type="ECO:0000256" key="3">
    <source>
        <dbReference type="ARBA" id="ARBA00016774"/>
    </source>
</evidence>